<dbReference type="PRINTS" id="PR01032">
    <property type="entry name" value="PHAGEIV"/>
</dbReference>
<keyword evidence="6" id="KW-0732">Signal</keyword>
<evidence type="ECO:0000256" key="12">
    <source>
        <dbReference type="RuleBase" id="RU004004"/>
    </source>
</evidence>
<feature type="compositionally biased region" description="Low complexity" evidence="13">
    <location>
        <begin position="1"/>
        <end position="12"/>
    </location>
</feature>
<dbReference type="InterPro" id="IPR013356">
    <property type="entry name" value="T2SS_GspD"/>
</dbReference>
<evidence type="ECO:0000259" key="14">
    <source>
        <dbReference type="PROSITE" id="PS00300"/>
    </source>
</evidence>
<feature type="region of interest" description="Disordered" evidence="13">
    <location>
        <begin position="429"/>
        <end position="460"/>
    </location>
</feature>
<dbReference type="EMBL" id="JAVDTL010000001">
    <property type="protein sequence ID" value="MDR6765762.1"/>
    <property type="molecule type" value="Genomic_DNA"/>
</dbReference>
<evidence type="ECO:0000256" key="7">
    <source>
        <dbReference type="ARBA" id="ARBA00022741"/>
    </source>
</evidence>
<proteinExistence type="inferred from homology"/>
<feature type="compositionally biased region" description="Polar residues" evidence="13">
    <location>
        <begin position="42"/>
        <end position="55"/>
    </location>
</feature>
<comment type="caution">
    <text evidence="15">The sequence shown here is derived from an EMBL/GenBank/DDBJ whole genome shotgun (WGS) entry which is preliminary data.</text>
</comment>
<evidence type="ECO:0000256" key="13">
    <source>
        <dbReference type="SAM" id="MobiDB-lite"/>
    </source>
</evidence>
<dbReference type="Pfam" id="PF21305">
    <property type="entry name" value="type_II_gspD_N0"/>
    <property type="match status" value="1"/>
</dbReference>
<comment type="similarity">
    <text evidence="2">Belongs to the bacterial secretin family. GSP D subfamily.</text>
</comment>
<reference evidence="15 17" key="1">
    <citation type="submission" date="2023-07" db="EMBL/GenBank/DDBJ databases">
        <title>Sorghum-associated microbial communities from plants grown in Nebraska, USA.</title>
        <authorList>
            <person name="Schachtman D."/>
        </authorList>
    </citation>
    <scope>NUCLEOTIDE SEQUENCE</scope>
    <source>
        <strain evidence="16 17">BE105</strain>
        <strain evidence="15">BE69</strain>
    </source>
</reference>
<dbReference type="InterPro" id="IPR001775">
    <property type="entry name" value="GspD/PilQ"/>
</dbReference>
<dbReference type="GO" id="GO:0006614">
    <property type="term" value="P:SRP-dependent cotranslational protein targeting to membrane"/>
    <property type="evidence" value="ECO:0007669"/>
    <property type="project" value="InterPro"/>
</dbReference>
<keyword evidence="10" id="KW-0472">Membrane</keyword>
<feature type="region of interest" description="Disordered" evidence="13">
    <location>
        <begin position="1"/>
        <end position="55"/>
    </location>
</feature>
<dbReference type="PRINTS" id="PR00811">
    <property type="entry name" value="BCTERIALGSPD"/>
</dbReference>
<dbReference type="InterPro" id="IPR050810">
    <property type="entry name" value="Bact_Secretion_Sys_Channel"/>
</dbReference>
<dbReference type="InterPro" id="IPR000897">
    <property type="entry name" value="SRP54_GTPase_dom"/>
</dbReference>
<dbReference type="AlphaFoldDB" id="A0AAJ2BWY0"/>
<dbReference type="InterPro" id="IPR049371">
    <property type="entry name" value="GspD-like_N0"/>
</dbReference>
<dbReference type="InterPro" id="IPR004846">
    <property type="entry name" value="T2SS/T3SS_dom"/>
</dbReference>
<dbReference type="Pfam" id="PF00263">
    <property type="entry name" value="Secretin"/>
    <property type="match status" value="1"/>
</dbReference>
<dbReference type="GO" id="GO:0005525">
    <property type="term" value="F:GTP binding"/>
    <property type="evidence" value="ECO:0007669"/>
    <property type="project" value="UniProtKB-KW"/>
</dbReference>
<protein>
    <submittedName>
        <fullName evidence="15">General secretion pathway protein D</fullName>
    </submittedName>
</protein>
<organism evidence="15 18">
    <name type="scientific">Acidovorax delafieldii</name>
    <name type="common">Pseudomonas delafieldii</name>
    <dbReference type="NCBI Taxonomy" id="47920"/>
    <lineage>
        <taxon>Bacteria</taxon>
        <taxon>Pseudomonadati</taxon>
        <taxon>Pseudomonadota</taxon>
        <taxon>Betaproteobacteria</taxon>
        <taxon>Burkholderiales</taxon>
        <taxon>Comamonadaceae</taxon>
        <taxon>Acidovorax</taxon>
    </lineage>
</organism>
<dbReference type="PANTHER" id="PTHR30332:SF25">
    <property type="entry name" value="SECRETIN XPSD"/>
    <property type="match status" value="1"/>
</dbReference>
<evidence type="ECO:0000256" key="8">
    <source>
        <dbReference type="ARBA" id="ARBA00022927"/>
    </source>
</evidence>
<keyword evidence="7" id="KW-0547">Nucleotide-binding</keyword>
<keyword evidence="17" id="KW-1185">Reference proteome</keyword>
<dbReference type="GO" id="GO:0009279">
    <property type="term" value="C:cell outer membrane"/>
    <property type="evidence" value="ECO:0007669"/>
    <property type="project" value="UniProtKB-SubCell"/>
</dbReference>
<dbReference type="NCBIfam" id="TIGR02517">
    <property type="entry name" value="type_II_gspD"/>
    <property type="match status" value="1"/>
</dbReference>
<keyword evidence="8" id="KW-0653">Protein transport</keyword>
<evidence type="ECO:0000256" key="9">
    <source>
        <dbReference type="ARBA" id="ARBA00023134"/>
    </source>
</evidence>
<evidence type="ECO:0000256" key="2">
    <source>
        <dbReference type="ARBA" id="ARBA00006980"/>
    </source>
</evidence>
<feature type="compositionally biased region" description="Polar residues" evidence="13">
    <location>
        <begin position="429"/>
        <end position="449"/>
    </location>
</feature>
<keyword evidence="4" id="KW-1134">Transmembrane beta strand</keyword>
<evidence type="ECO:0000256" key="11">
    <source>
        <dbReference type="ARBA" id="ARBA00023237"/>
    </source>
</evidence>
<feature type="compositionally biased region" description="Low complexity" evidence="13">
    <location>
        <begin position="450"/>
        <end position="460"/>
    </location>
</feature>
<evidence type="ECO:0000256" key="5">
    <source>
        <dbReference type="ARBA" id="ARBA00022692"/>
    </source>
</evidence>
<sequence length="790" mass="82125">MALAAAQAALAQDVRPQSAEAVQTPSARSEVPAAVPAEGAQSAANPAPNTSQPRYIQGNDQVLAPARQVPSIEGAPLSFNFEEAPVAEVARTILGDILKIPYVLHPPLAGTVTLSTRTPIQPDQAVFLLESALQANGLAMVRDVRGTYHVGKADALKSIGSAVRQFTGGSGAPLPPGYGAIVVPLRFIGAGEMATILRPLAPPDAIVRVDNVRNLLVLAGTRSQAEGWLDLVNTFDVDLLKGMSVGLFPLKYATIKEVEAALRLVSGSAQATAGAPSGSSIATTAGAASAASGASAAAAAMLGEGNPLFGALRIMPVERLNSILVVTPRAAYLEEARRWIEKLDQPSDNGAEAQLFIYRVQNGNAKHLASVLSGIFGSAQTNTATANSGVAPGLGGVTGTSQVQSPFGSTGSAFGNSAWGNSSNTGYTTANRTGSTMGSSSAFGNTSSFQNRNNQTANTTTQGMVAANVGGVRVMADELNNSILVWSTRAEFQKIESTLKRLDQPPTQVLIDASIIEVTLNDTLQYGLQWAFSGGTGGGNTGVGQLSTNDKNPNNNGSLNVAAGAGFTYSLINSASKVRVILNALASQDLLKVVSNPSLMVLDNHTAMMAVGDQVPVLTSTTDFLNNSNVSTSTVQYRDTGVNLAVTPSVNAGNLVTMQIDQSMTDQSSLTGANNQPIFLQRQISSKVAVRSGDTIVLGGLIKDNRSSGKSGVPLLKDVPLLGNLFSNTNNTGKRTELLVVLSPRVVRTDPEIREVSEDLRDRLRGLNIIEMRDGAKARPAPAVQSVSPQ</sequence>
<dbReference type="InterPro" id="IPR005644">
    <property type="entry name" value="NolW-like"/>
</dbReference>
<dbReference type="GO" id="GO:0015628">
    <property type="term" value="P:protein secretion by the type II secretion system"/>
    <property type="evidence" value="ECO:0007669"/>
    <property type="project" value="InterPro"/>
</dbReference>
<dbReference type="PROSITE" id="PS00300">
    <property type="entry name" value="SRP54"/>
    <property type="match status" value="1"/>
</dbReference>
<dbReference type="Proteomes" id="UP001249076">
    <property type="component" value="Unassembled WGS sequence"/>
</dbReference>
<dbReference type="Proteomes" id="UP001253458">
    <property type="component" value="Unassembled WGS sequence"/>
</dbReference>
<dbReference type="GO" id="GO:0015627">
    <property type="term" value="C:type II protein secretion system complex"/>
    <property type="evidence" value="ECO:0007669"/>
    <property type="project" value="InterPro"/>
</dbReference>
<accession>A0AAJ2BWY0</accession>
<evidence type="ECO:0000313" key="17">
    <source>
        <dbReference type="Proteomes" id="UP001249076"/>
    </source>
</evidence>
<keyword evidence="11" id="KW-0998">Cell outer membrane</keyword>
<evidence type="ECO:0000256" key="1">
    <source>
        <dbReference type="ARBA" id="ARBA00004442"/>
    </source>
</evidence>
<dbReference type="InterPro" id="IPR038591">
    <property type="entry name" value="NolW-like_sf"/>
</dbReference>
<evidence type="ECO:0000256" key="6">
    <source>
        <dbReference type="ARBA" id="ARBA00022729"/>
    </source>
</evidence>
<evidence type="ECO:0000256" key="10">
    <source>
        <dbReference type="ARBA" id="ARBA00023136"/>
    </source>
</evidence>
<evidence type="ECO:0000313" key="18">
    <source>
        <dbReference type="Proteomes" id="UP001253458"/>
    </source>
</evidence>
<evidence type="ECO:0000313" key="16">
    <source>
        <dbReference type="EMBL" id="MDR6836199.1"/>
    </source>
</evidence>
<name>A0AAJ2BWY0_ACIDE</name>
<dbReference type="Gene3D" id="3.30.1370.120">
    <property type="match status" value="3"/>
</dbReference>
<evidence type="ECO:0000256" key="3">
    <source>
        <dbReference type="ARBA" id="ARBA00022448"/>
    </source>
</evidence>
<dbReference type="Pfam" id="PF03958">
    <property type="entry name" value="Secretin_N"/>
    <property type="match status" value="2"/>
</dbReference>
<keyword evidence="3 12" id="KW-0813">Transport</keyword>
<dbReference type="PANTHER" id="PTHR30332">
    <property type="entry name" value="PROBABLE GENERAL SECRETION PATHWAY PROTEIN D"/>
    <property type="match status" value="1"/>
</dbReference>
<dbReference type="Gene3D" id="3.55.50.30">
    <property type="match status" value="1"/>
</dbReference>
<keyword evidence="9" id="KW-0342">GTP-binding</keyword>
<dbReference type="EMBL" id="JAVDTS010000001">
    <property type="protein sequence ID" value="MDR6836199.1"/>
    <property type="molecule type" value="Genomic_DNA"/>
</dbReference>
<feature type="domain" description="SRP54-type proteins GTP-binding" evidence="14">
    <location>
        <begin position="184"/>
        <end position="197"/>
    </location>
</feature>
<gene>
    <name evidence="15" type="ORF">J2W88_001020</name>
    <name evidence="16" type="ORF">J2W93_001020</name>
</gene>
<comment type="subcellular location">
    <subcellularLocation>
        <location evidence="1 12">Cell outer membrane</location>
    </subcellularLocation>
</comment>
<dbReference type="RefSeq" id="WP_310046241.1">
    <property type="nucleotide sequence ID" value="NZ_JAVDTL010000001.1"/>
</dbReference>
<evidence type="ECO:0000256" key="4">
    <source>
        <dbReference type="ARBA" id="ARBA00022452"/>
    </source>
</evidence>
<evidence type="ECO:0000313" key="15">
    <source>
        <dbReference type="EMBL" id="MDR6765762.1"/>
    </source>
</evidence>
<keyword evidence="5" id="KW-0812">Transmembrane</keyword>